<name>A0AAF0YRH0_9CORY</name>
<dbReference type="EMBL" id="CP136958">
    <property type="protein sequence ID" value="WOT01376.1"/>
    <property type="molecule type" value="Genomic_DNA"/>
</dbReference>
<dbReference type="KEGG" id="cpyr:CYJ47_08830"/>
<dbReference type="Proteomes" id="UP000234560">
    <property type="component" value="Chromosome"/>
</dbReference>
<evidence type="ECO:0000256" key="1">
    <source>
        <dbReference type="SAM" id="Phobius"/>
    </source>
</evidence>
<dbReference type="PIRSF" id="PIRSF016789">
    <property type="entry name" value="DUF454"/>
    <property type="match status" value="1"/>
</dbReference>
<evidence type="ECO:0000313" key="2">
    <source>
        <dbReference type="EMBL" id="WOT01376.1"/>
    </source>
</evidence>
<protein>
    <submittedName>
        <fullName evidence="2">YbaN family protein</fullName>
    </submittedName>
</protein>
<dbReference type="PANTHER" id="PTHR35813">
    <property type="entry name" value="INNER MEMBRANE PROTEIN YBAN"/>
    <property type="match status" value="1"/>
</dbReference>
<dbReference type="InterPro" id="IPR007401">
    <property type="entry name" value="DUF454"/>
</dbReference>
<reference evidence="2" key="1">
    <citation type="submission" date="2017-12" db="EMBL/GenBank/DDBJ databases">
        <authorList>
            <person name="Thomas-White K."/>
            <person name="Wolfe A.J."/>
        </authorList>
    </citation>
    <scope>NUCLEOTIDE SEQUENCE</scope>
    <source>
        <strain evidence="2">UMB0763</strain>
    </source>
</reference>
<dbReference type="Pfam" id="PF04304">
    <property type="entry name" value="DUF454"/>
    <property type="match status" value="1"/>
</dbReference>
<dbReference type="RefSeq" id="WP_101677919.1">
    <property type="nucleotide sequence ID" value="NZ_CAMIHY010000039.1"/>
</dbReference>
<organism evidence="2 3">
    <name type="scientific">Corynebacterium pyruviciproducens</name>
    <dbReference type="NCBI Taxonomy" id="598660"/>
    <lineage>
        <taxon>Bacteria</taxon>
        <taxon>Bacillati</taxon>
        <taxon>Actinomycetota</taxon>
        <taxon>Actinomycetes</taxon>
        <taxon>Mycobacteriales</taxon>
        <taxon>Corynebacteriaceae</taxon>
        <taxon>Corynebacterium</taxon>
    </lineage>
</organism>
<sequence>MVRRAIFFIGGIVNLALAFVGIALPILPTTPFALAAVFFFARSSPRFEHYVRSHRVMGPYISNYEKGEMTRKAKKNTLMSLWVTMLVSMAITGIVVGIWWVPVVLFVVASLVSLHIWSMDEPEEAVVRDRLPQQQASN</sequence>
<proteinExistence type="predicted"/>
<evidence type="ECO:0000313" key="3">
    <source>
        <dbReference type="Proteomes" id="UP000234560"/>
    </source>
</evidence>
<dbReference type="PANTHER" id="PTHR35813:SF1">
    <property type="entry name" value="INNER MEMBRANE PROTEIN YBAN"/>
    <property type="match status" value="1"/>
</dbReference>
<dbReference type="AlphaFoldDB" id="A0AAF0YRH0"/>
<keyword evidence="1" id="KW-0472">Membrane</keyword>
<accession>A0AAF0YRH0</accession>
<dbReference type="GO" id="GO:0005886">
    <property type="term" value="C:plasma membrane"/>
    <property type="evidence" value="ECO:0007669"/>
    <property type="project" value="TreeGrafter"/>
</dbReference>
<feature type="transmembrane region" description="Helical" evidence="1">
    <location>
        <begin position="79"/>
        <end position="112"/>
    </location>
</feature>
<keyword evidence="1" id="KW-0812">Transmembrane</keyword>
<reference evidence="2" key="2">
    <citation type="submission" date="2023-10" db="EMBL/GenBank/DDBJ databases">
        <authorList>
            <person name="Choi B."/>
        </authorList>
    </citation>
    <scope>NUCLEOTIDE SEQUENCE</scope>
    <source>
        <strain evidence="2">UMB0763</strain>
    </source>
</reference>
<keyword evidence="1" id="KW-1133">Transmembrane helix</keyword>
<feature type="transmembrane region" description="Helical" evidence="1">
    <location>
        <begin position="6"/>
        <end position="39"/>
    </location>
</feature>
<gene>
    <name evidence="2" type="ORF">CYJ47_08830</name>
</gene>